<accession>A0A952FHF4</accession>
<protein>
    <submittedName>
        <fullName evidence="8">Nramp family divalent metal transporter</fullName>
    </submittedName>
</protein>
<comment type="subcellular location">
    <subcellularLocation>
        <location evidence="1">Membrane</location>
        <topology evidence="1">Multi-pass membrane protein</topology>
    </subcellularLocation>
</comment>
<dbReference type="GO" id="GO:0015086">
    <property type="term" value="F:cadmium ion transmembrane transporter activity"/>
    <property type="evidence" value="ECO:0007669"/>
    <property type="project" value="TreeGrafter"/>
</dbReference>
<keyword evidence="2" id="KW-0813">Transport</keyword>
<dbReference type="NCBIfam" id="NF037982">
    <property type="entry name" value="Nramp_1"/>
    <property type="match status" value="1"/>
</dbReference>
<proteinExistence type="predicted"/>
<dbReference type="Proteomes" id="UP000700706">
    <property type="component" value="Unassembled WGS sequence"/>
</dbReference>
<feature type="transmembrane region" description="Helical" evidence="7">
    <location>
        <begin position="91"/>
        <end position="110"/>
    </location>
</feature>
<evidence type="ECO:0000256" key="2">
    <source>
        <dbReference type="ARBA" id="ARBA00022448"/>
    </source>
</evidence>
<dbReference type="EMBL" id="JAEKLZ010000106">
    <property type="protein sequence ID" value="MBW8724436.1"/>
    <property type="molecule type" value="Genomic_DNA"/>
</dbReference>
<feature type="transmembrane region" description="Helical" evidence="7">
    <location>
        <begin position="51"/>
        <end position="70"/>
    </location>
</feature>
<evidence type="ECO:0000256" key="3">
    <source>
        <dbReference type="ARBA" id="ARBA00022692"/>
    </source>
</evidence>
<evidence type="ECO:0000256" key="6">
    <source>
        <dbReference type="ARBA" id="ARBA00023136"/>
    </source>
</evidence>
<dbReference type="AlphaFoldDB" id="A0A952FHF4"/>
<name>A0A952FHF4_9PROT</name>
<feature type="transmembrane region" description="Helical" evidence="7">
    <location>
        <begin position="191"/>
        <end position="210"/>
    </location>
</feature>
<feature type="transmembrane region" description="Helical" evidence="7">
    <location>
        <begin position="406"/>
        <end position="427"/>
    </location>
</feature>
<dbReference type="GO" id="GO:0005384">
    <property type="term" value="F:manganese ion transmembrane transporter activity"/>
    <property type="evidence" value="ECO:0007669"/>
    <property type="project" value="TreeGrafter"/>
</dbReference>
<dbReference type="GO" id="GO:0015293">
    <property type="term" value="F:symporter activity"/>
    <property type="evidence" value="ECO:0007669"/>
    <property type="project" value="UniProtKB-KW"/>
</dbReference>
<dbReference type="GO" id="GO:0034755">
    <property type="term" value="P:iron ion transmembrane transport"/>
    <property type="evidence" value="ECO:0007669"/>
    <property type="project" value="TreeGrafter"/>
</dbReference>
<dbReference type="PANTHER" id="PTHR11706">
    <property type="entry name" value="SOLUTE CARRIER PROTEIN FAMILY 11 MEMBER"/>
    <property type="match status" value="1"/>
</dbReference>
<evidence type="ECO:0000313" key="8">
    <source>
        <dbReference type="EMBL" id="MBW8724436.1"/>
    </source>
</evidence>
<keyword evidence="3 7" id="KW-0812">Transmembrane</keyword>
<evidence type="ECO:0000313" key="9">
    <source>
        <dbReference type="Proteomes" id="UP000700706"/>
    </source>
</evidence>
<evidence type="ECO:0000256" key="7">
    <source>
        <dbReference type="SAM" id="Phobius"/>
    </source>
</evidence>
<gene>
    <name evidence="8" type="ORF">JF625_04665</name>
</gene>
<evidence type="ECO:0000256" key="1">
    <source>
        <dbReference type="ARBA" id="ARBA00004141"/>
    </source>
</evidence>
<feature type="transmembrane region" description="Helical" evidence="7">
    <location>
        <begin position="341"/>
        <end position="360"/>
    </location>
</feature>
<feature type="transmembrane region" description="Helical" evidence="7">
    <location>
        <begin position="116"/>
        <end position="141"/>
    </location>
</feature>
<feature type="transmembrane region" description="Helical" evidence="7">
    <location>
        <begin position="153"/>
        <end position="171"/>
    </location>
</feature>
<feature type="transmembrane region" description="Helical" evidence="7">
    <location>
        <begin position="297"/>
        <end position="320"/>
    </location>
</feature>
<sequence length="428" mass="45071">MSEQPGVEPPSPPRQGALRTLGLGLITGAADDDPSAIGTYASAGAALGPSFLWTAPATLPMMFAVVYLSAKLGQVSGRGLFHAIRDYFPRWVLVPALIGVLIGNTIEAAADIGGMAAAIGLLLPVPFAAIVVTVAAAILALQIWGSYTLIRNVFRWLALALLAYVGAAVLAKPDLASTLAGTLVPRIRFDAEFLSMLVAVIGTTLSAYLYTWQSNEEVEEEIQMGRRTLAQRRGATDAELRRTRTDVLIGMIFSNLIMYFIILSTGSTLHAAGQTEISTAAQAAEALRPLAGDAAGVLFAAGIIGVGFLAVPVMTTGAAYDLAQTFGWKHSLHARPSEAKAFYLAIAGFTLLAMGLNFLGFNPMQALVWSGIVQGFSTPPLMLLIMLMTGSRRIMGDQVNSRGIAILGWATTAIIFAASAGLVATWFL</sequence>
<comment type="caution">
    <text evidence="8">The sequence shown here is derived from an EMBL/GenBank/DDBJ whole genome shotgun (WGS) entry which is preliminary data.</text>
</comment>
<dbReference type="Pfam" id="PF01566">
    <property type="entry name" value="Nramp"/>
    <property type="match status" value="1"/>
</dbReference>
<reference evidence="8" key="1">
    <citation type="submission" date="2020-06" db="EMBL/GenBank/DDBJ databases">
        <title>Stable isotope informed genome-resolved metagenomics uncovers potential trophic interactions in rhizosphere soil.</title>
        <authorList>
            <person name="Starr E.P."/>
            <person name="Shi S."/>
            <person name="Blazewicz S.J."/>
            <person name="Koch B.J."/>
            <person name="Probst A.J."/>
            <person name="Hungate B.A."/>
            <person name="Pett-Ridge J."/>
            <person name="Firestone M.K."/>
            <person name="Banfield J.F."/>
        </authorList>
    </citation>
    <scope>NUCLEOTIDE SEQUENCE</scope>
    <source>
        <strain evidence="8">YM_69_17</strain>
    </source>
</reference>
<dbReference type="PANTHER" id="PTHR11706:SF33">
    <property type="entry name" value="NATURAL RESISTANCE-ASSOCIATED MACROPHAGE PROTEIN 2"/>
    <property type="match status" value="1"/>
</dbReference>
<feature type="transmembrane region" description="Helical" evidence="7">
    <location>
        <begin position="247"/>
        <end position="266"/>
    </location>
</feature>
<keyword evidence="5 7" id="KW-1133">Transmembrane helix</keyword>
<evidence type="ECO:0000256" key="4">
    <source>
        <dbReference type="ARBA" id="ARBA00022847"/>
    </source>
</evidence>
<feature type="transmembrane region" description="Helical" evidence="7">
    <location>
        <begin position="366"/>
        <end position="385"/>
    </location>
</feature>
<keyword evidence="4" id="KW-0769">Symport</keyword>
<keyword evidence="6 7" id="KW-0472">Membrane</keyword>
<evidence type="ECO:0000256" key="5">
    <source>
        <dbReference type="ARBA" id="ARBA00022989"/>
    </source>
</evidence>
<dbReference type="GO" id="GO:0005886">
    <property type="term" value="C:plasma membrane"/>
    <property type="evidence" value="ECO:0007669"/>
    <property type="project" value="TreeGrafter"/>
</dbReference>
<organism evidence="8 9">
    <name type="scientific">Inquilinus limosus</name>
    <dbReference type="NCBI Taxonomy" id="171674"/>
    <lineage>
        <taxon>Bacteria</taxon>
        <taxon>Pseudomonadati</taxon>
        <taxon>Pseudomonadota</taxon>
        <taxon>Alphaproteobacteria</taxon>
        <taxon>Rhodospirillales</taxon>
        <taxon>Rhodospirillaceae</taxon>
        <taxon>Inquilinus</taxon>
    </lineage>
</organism>
<dbReference type="InterPro" id="IPR001046">
    <property type="entry name" value="NRAMP_fam"/>
</dbReference>